<organism evidence="2 3">
    <name type="scientific">Diacronema lutheri</name>
    <name type="common">Unicellular marine alga</name>
    <name type="synonym">Monochrysis lutheri</name>
    <dbReference type="NCBI Taxonomy" id="2081491"/>
    <lineage>
        <taxon>Eukaryota</taxon>
        <taxon>Haptista</taxon>
        <taxon>Haptophyta</taxon>
        <taxon>Pavlovophyceae</taxon>
        <taxon>Pavlovales</taxon>
        <taxon>Pavlovaceae</taxon>
        <taxon>Diacronema</taxon>
    </lineage>
</organism>
<accession>A0A8J6CAL1</accession>
<evidence type="ECO:0008006" key="4">
    <source>
        <dbReference type="Google" id="ProtNLM"/>
    </source>
</evidence>
<dbReference type="EMBL" id="JAGTXO010000005">
    <property type="protein sequence ID" value="KAG8467767.1"/>
    <property type="molecule type" value="Genomic_DNA"/>
</dbReference>
<evidence type="ECO:0000313" key="2">
    <source>
        <dbReference type="EMBL" id="KAG8467767.1"/>
    </source>
</evidence>
<comment type="caution">
    <text evidence="2">The sequence shown here is derived from an EMBL/GenBank/DDBJ whole genome shotgun (WGS) entry which is preliminary data.</text>
</comment>
<dbReference type="AlphaFoldDB" id="A0A8J6CAL1"/>
<gene>
    <name evidence="2" type="ORF">KFE25_006819</name>
</gene>
<proteinExistence type="predicted"/>
<feature type="signal peptide" evidence="1">
    <location>
        <begin position="1"/>
        <end position="20"/>
    </location>
</feature>
<sequence length="145" mass="15048">MARHRAALGAIALLVAASGAAPTTRLRVCAGSSCSGRCVGAFEPVRAFEAVANAPCSRCADVELETVHCMNMCKRGPNVRLIHAGELATVPAEMGEVERTRRAFQGVLDDERVLRVWSLAACAAAGTLGDGLVLHGPPPDEALTG</sequence>
<protein>
    <recommendedName>
        <fullName evidence="4">Selenoprotein F/M domain-containing protein</fullName>
    </recommendedName>
</protein>
<dbReference type="Proteomes" id="UP000751190">
    <property type="component" value="Unassembled WGS sequence"/>
</dbReference>
<evidence type="ECO:0000313" key="3">
    <source>
        <dbReference type="Proteomes" id="UP000751190"/>
    </source>
</evidence>
<feature type="chain" id="PRO_5035197891" description="Selenoprotein F/M domain-containing protein" evidence="1">
    <location>
        <begin position="21"/>
        <end position="145"/>
    </location>
</feature>
<dbReference type="CDD" id="cd02980">
    <property type="entry name" value="TRX_Fd_family"/>
    <property type="match status" value="1"/>
</dbReference>
<dbReference type="OrthoDB" id="45162at2759"/>
<evidence type="ECO:0000256" key="1">
    <source>
        <dbReference type="SAM" id="SignalP"/>
    </source>
</evidence>
<dbReference type="OMA" id="NMCKRGP"/>
<keyword evidence="3" id="KW-1185">Reference proteome</keyword>
<name>A0A8J6CAL1_DIALT</name>
<reference evidence="2" key="1">
    <citation type="submission" date="2021-05" db="EMBL/GenBank/DDBJ databases">
        <title>The genome of the haptophyte Pavlova lutheri (Diacronema luteri, Pavlovales) - a model for lipid biosynthesis in eukaryotic algae.</title>
        <authorList>
            <person name="Hulatt C.J."/>
            <person name="Posewitz M.C."/>
        </authorList>
    </citation>
    <scope>NUCLEOTIDE SEQUENCE</scope>
    <source>
        <strain evidence="2">NIVA-4/92</strain>
    </source>
</reference>
<keyword evidence="1" id="KW-0732">Signal</keyword>